<name>A0AAV6LJI0_9ERIC</name>
<feature type="repeat" description="ANK" evidence="7">
    <location>
        <begin position="138"/>
        <end position="170"/>
    </location>
</feature>
<dbReference type="AlphaFoldDB" id="A0AAV6LJI0"/>
<gene>
    <name evidence="11" type="ORF">RHGRI_000399</name>
</gene>
<evidence type="ECO:0000256" key="4">
    <source>
        <dbReference type="ARBA" id="ARBA00022989"/>
    </source>
</evidence>
<dbReference type="EMBL" id="JACTNZ010000001">
    <property type="protein sequence ID" value="KAG5564189.1"/>
    <property type="molecule type" value="Genomic_DNA"/>
</dbReference>
<evidence type="ECO:0000256" key="2">
    <source>
        <dbReference type="ARBA" id="ARBA00022692"/>
    </source>
</evidence>
<keyword evidence="3" id="KW-0677">Repeat</keyword>
<evidence type="ECO:0000259" key="10">
    <source>
        <dbReference type="Pfam" id="PF13962"/>
    </source>
</evidence>
<feature type="repeat" description="ANK" evidence="7">
    <location>
        <begin position="172"/>
        <end position="194"/>
    </location>
</feature>
<accession>A0AAV6LJI0</accession>
<feature type="transmembrane region" description="Helical" evidence="9">
    <location>
        <begin position="458"/>
        <end position="477"/>
    </location>
</feature>
<dbReference type="SUPFAM" id="SSF48403">
    <property type="entry name" value="Ankyrin repeat"/>
    <property type="match status" value="1"/>
</dbReference>
<evidence type="ECO:0000256" key="7">
    <source>
        <dbReference type="PROSITE-ProRule" id="PRU00023"/>
    </source>
</evidence>
<proteinExistence type="predicted"/>
<keyword evidence="12" id="KW-1185">Reference proteome</keyword>
<evidence type="ECO:0000313" key="12">
    <source>
        <dbReference type="Proteomes" id="UP000823749"/>
    </source>
</evidence>
<keyword evidence="6 9" id="KW-0472">Membrane</keyword>
<feature type="transmembrane region" description="Helical" evidence="9">
    <location>
        <begin position="489"/>
        <end position="512"/>
    </location>
</feature>
<dbReference type="PANTHER" id="PTHR24186">
    <property type="entry name" value="PROTEIN PHOSPHATASE 1 REGULATORY SUBUNIT"/>
    <property type="match status" value="1"/>
</dbReference>
<dbReference type="InterPro" id="IPR026961">
    <property type="entry name" value="PGG_dom"/>
</dbReference>
<keyword evidence="2 9" id="KW-0812">Transmembrane</keyword>
<evidence type="ECO:0000256" key="8">
    <source>
        <dbReference type="SAM" id="MobiDB-lite"/>
    </source>
</evidence>
<reference evidence="11" key="1">
    <citation type="submission" date="2020-08" db="EMBL/GenBank/DDBJ databases">
        <title>Plant Genome Project.</title>
        <authorList>
            <person name="Zhang R.-G."/>
        </authorList>
    </citation>
    <scope>NUCLEOTIDE SEQUENCE</scope>
    <source>
        <strain evidence="11">WSP0</strain>
        <tissue evidence="11">Leaf</tissue>
    </source>
</reference>
<evidence type="ECO:0000256" key="1">
    <source>
        <dbReference type="ARBA" id="ARBA00004141"/>
    </source>
</evidence>
<comment type="caution">
    <text evidence="11">The sequence shown here is derived from an EMBL/GenBank/DDBJ whole genome shotgun (WGS) entry which is preliminary data.</text>
</comment>
<dbReference type="Pfam" id="PF12796">
    <property type="entry name" value="Ank_2"/>
    <property type="match status" value="2"/>
</dbReference>
<sequence length="561" mass="64019">MGERETGELLMMGAGEEVWIARKREYMTRREDKERERERTRQIEREERNRESEEQRIGRKRETWKDRTEEWLCDAAMRGDIESLKEIMKIDDYILDKVLVGSFKGKNPLHMATSTGQKEFVLELLEYKQDLAKAVDRELGTALHIASSKGYLEIVELLVEVSLEMCAARDREGNNPLHIAAMKGNVEVLKLLLRTNPHAARVMVDRGDNILHLCVKYNQLASLKLLLDKVEDEEFVNSIDINGNNILHLAVFGKRCEIIKYLLLERPKERKYDYQLGQLIDVNARNGSGWTALDIHSRVAKSEDNISEYRDIKGVLRESGVKKSYKLFFPIFDPFWQKKKKDTLMIVSSLMATMSFQVGINPPGGVWQDTLAGHKAGKAIIAYTNPEAYPYLMYFNTVGFLLSLTTILELIVVLPTRKRAIGFIRAWISWLTIMIMAFAYTFSVIVVSPMEMFKSTNLVIFFTVILWAVGVTILRVLSYQVQLILHHGLIAIPMEAIALWLVPFVILLGFLYEGFVKLYKLLAQRGTKSTERSDQSTGDTASPPNPTAVTQNDSTSVSIPD</sequence>
<dbReference type="InterPro" id="IPR002110">
    <property type="entry name" value="Ankyrin_rpt"/>
</dbReference>
<evidence type="ECO:0000256" key="5">
    <source>
        <dbReference type="ARBA" id="ARBA00023043"/>
    </source>
</evidence>
<dbReference type="Proteomes" id="UP000823749">
    <property type="component" value="Chromosome 1"/>
</dbReference>
<keyword evidence="4 9" id="KW-1133">Transmembrane helix</keyword>
<evidence type="ECO:0000313" key="11">
    <source>
        <dbReference type="EMBL" id="KAG5564189.1"/>
    </source>
</evidence>
<dbReference type="PROSITE" id="PS50088">
    <property type="entry name" value="ANK_REPEAT"/>
    <property type="match status" value="3"/>
</dbReference>
<organism evidence="11 12">
    <name type="scientific">Rhododendron griersonianum</name>
    <dbReference type="NCBI Taxonomy" id="479676"/>
    <lineage>
        <taxon>Eukaryota</taxon>
        <taxon>Viridiplantae</taxon>
        <taxon>Streptophyta</taxon>
        <taxon>Embryophyta</taxon>
        <taxon>Tracheophyta</taxon>
        <taxon>Spermatophyta</taxon>
        <taxon>Magnoliopsida</taxon>
        <taxon>eudicotyledons</taxon>
        <taxon>Gunneridae</taxon>
        <taxon>Pentapetalae</taxon>
        <taxon>asterids</taxon>
        <taxon>Ericales</taxon>
        <taxon>Ericaceae</taxon>
        <taxon>Ericoideae</taxon>
        <taxon>Rhodoreae</taxon>
        <taxon>Rhododendron</taxon>
    </lineage>
</organism>
<dbReference type="Gene3D" id="1.25.40.20">
    <property type="entry name" value="Ankyrin repeat-containing domain"/>
    <property type="match status" value="2"/>
</dbReference>
<dbReference type="PROSITE" id="PS50297">
    <property type="entry name" value="ANK_REP_REGION"/>
    <property type="match status" value="2"/>
</dbReference>
<feature type="domain" description="PGG" evidence="10">
    <location>
        <begin position="336"/>
        <end position="446"/>
    </location>
</feature>
<dbReference type="GO" id="GO:0005886">
    <property type="term" value="C:plasma membrane"/>
    <property type="evidence" value="ECO:0007669"/>
    <property type="project" value="TreeGrafter"/>
</dbReference>
<feature type="region of interest" description="Disordered" evidence="8">
    <location>
        <begin position="29"/>
        <end position="60"/>
    </location>
</feature>
<feature type="region of interest" description="Disordered" evidence="8">
    <location>
        <begin position="528"/>
        <end position="561"/>
    </location>
</feature>
<evidence type="ECO:0000256" key="9">
    <source>
        <dbReference type="SAM" id="Phobius"/>
    </source>
</evidence>
<keyword evidence="5 7" id="KW-0040">ANK repeat</keyword>
<dbReference type="InterPro" id="IPR036770">
    <property type="entry name" value="Ankyrin_rpt-contain_sf"/>
</dbReference>
<feature type="compositionally biased region" description="Polar residues" evidence="8">
    <location>
        <begin position="535"/>
        <end position="561"/>
    </location>
</feature>
<feature type="repeat" description="ANK" evidence="7">
    <location>
        <begin position="104"/>
        <end position="136"/>
    </location>
</feature>
<comment type="subcellular location">
    <subcellularLocation>
        <location evidence="1">Membrane</location>
        <topology evidence="1">Multi-pass membrane protein</topology>
    </subcellularLocation>
</comment>
<dbReference type="Pfam" id="PF13962">
    <property type="entry name" value="PGG"/>
    <property type="match status" value="1"/>
</dbReference>
<feature type="transmembrane region" description="Helical" evidence="9">
    <location>
        <begin position="391"/>
        <end position="414"/>
    </location>
</feature>
<protein>
    <recommendedName>
        <fullName evidence="10">PGG domain-containing protein</fullName>
    </recommendedName>
</protein>
<evidence type="ECO:0000256" key="6">
    <source>
        <dbReference type="ARBA" id="ARBA00023136"/>
    </source>
</evidence>
<feature type="transmembrane region" description="Helical" evidence="9">
    <location>
        <begin position="426"/>
        <end position="446"/>
    </location>
</feature>
<evidence type="ECO:0000256" key="3">
    <source>
        <dbReference type="ARBA" id="ARBA00022737"/>
    </source>
</evidence>
<dbReference type="PANTHER" id="PTHR24186:SF37">
    <property type="entry name" value="PGG DOMAIN-CONTAINING PROTEIN"/>
    <property type="match status" value="1"/>
</dbReference>
<dbReference type="SMART" id="SM00248">
    <property type="entry name" value="ANK"/>
    <property type="match status" value="5"/>
</dbReference>